<gene>
    <name evidence="1" type="ORF">CFK40_07830</name>
</gene>
<dbReference type="Proteomes" id="UP000204391">
    <property type="component" value="Chromosome"/>
</dbReference>
<protein>
    <submittedName>
        <fullName evidence="1">Tetraprenyl-beta-curcumene synthase</fullName>
    </submittedName>
</protein>
<dbReference type="InterPro" id="IPR019712">
    <property type="entry name" value="YtpB-like"/>
</dbReference>
<evidence type="ECO:0000313" key="2">
    <source>
        <dbReference type="Proteomes" id="UP000204391"/>
    </source>
</evidence>
<dbReference type="KEGG" id="vne:CFK40_07830"/>
<proteinExistence type="predicted"/>
<reference evidence="1 2" key="1">
    <citation type="journal article" date="2003" name="Int. J. Syst. Evol. Microbiol.">
        <title>Virgibacillus carmonensis sp. nov., Virgibacillus necropolis sp. nov. and Virgibacillus picturae sp. nov., three novel species isolated from deteriorated mural paintings, transfer of the species of the genus salibacillus to Virgibacillus, as Virgibacillus marismortui comb. nov. and Virgibacillus salexigens comb. nov., and emended description of the genus Virgibacillus.</title>
        <authorList>
            <person name="Heyrman J."/>
            <person name="Logan N.A."/>
            <person name="Busse H.J."/>
            <person name="Balcaen A."/>
            <person name="Lebbe L."/>
            <person name="Rodriguez-Diaz M."/>
            <person name="Swings J."/>
            <person name="De Vos P."/>
        </authorList>
    </citation>
    <scope>NUCLEOTIDE SEQUENCE [LARGE SCALE GENOMIC DNA]</scope>
    <source>
        <strain evidence="1 2">LMG 19488</strain>
    </source>
</reference>
<dbReference type="EMBL" id="CP022437">
    <property type="protein sequence ID" value="ASN07334.1"/>
    <property type="molecule type" value="Genomic_DNA"/>
</dbReference>
<dbReference type="AlphaFoldDB" id="A0A221MI68"/>
<sequence length="343" mass="39876">MRKVYMKIFPQVRTELEYWKGRAGKIPNKELRNQALASISSKRFHCQGGGVYAILAKENWKEAIQFIVAYQTISDYLDNLCDRSTSLDPADFRLLHQSMLDALTPQVSVKNYYELRKDQHDGGYLNDLVKTCQKTLANREGYETIQDLLLKFCSLYGDLQVHKHVNHDERIPRLTSWFDENKGDLPQLRWYEFSAAAGSTLGVFCLVSYTLGEKISPELASVIYHGYFPYMQGLHILLDYYIDQKEDKMEADLNFCAYYESRTDLEKRLQSFIEKTHSHVQHLPDRHFHEMVQQGLVGLYLGDKKVSDLNGGTNMRKLLLDASGGQARFFYWNTRLYYKLTGK</sequence>
<keyword evidence="2" id="KW-1185">Reference proteome</keyword>
<organism evidence="1 2">
    <name type="scientific">Virgibacillus necropolis</name>
    <dbReference type="NCBI Taxonomy" id="163877"/>
    <lineage>
        <taxon>Bacteria</taxon>
        <taxon>Bacillati</taxon>
        <taxon>Bacillota</taxon>
        <taxon>Bacilli</taxon>
        <taxon>Bacillales</taxon>
        <taxon>Bacillaceae</taxon>
        <taxon>Virgibacillus</taxon>
    </lineage>
</organism>
<accession>A0A221MI68</accession>
<dbReference type="Pfam" id="PF10776">
    <property type="entry name" value="DUF2600"/>
    <property type="match status" value="1"/>
</dbReference>
<name>A0A221MI68_9BACI</name>
<dbReference type="OrthoDB" id="2371262at2"/>
<evidence type="ECO:0000313" key="1">
    <source>
        <dbReference type="EMBL" id="ASN07334.1"/>
    </source>
</evidence>